<protein>
    <recommendedName>
        <fullName evidence="3">Lipoprotein</fullName>
    </recommendedName>
</protein>
<gene>
    <name evidence="1" type="ORF">EJ73_00683</name>
</gene>
<dbReference type="AlphaFoldDB" id="A0A318HYR7"/>
<dbReference type="EMBL" id="QJJX01000005">
    <property type="protein sequence ID" value="PXX23694.1"/>
    <property type="molecule type" value="Genomic_DNA"/>
</dbReference>
<evidence type="ECO:0008006" key="3">
    <source>
        <dbReference type="Google" id="ProtNLM"/>
    </source>
</evidence>
<evidence type="ECO:0000313" key="1">
    <source>
        <dbReference type="EMBL" id="PXX23694.1"/>
    </source>
</evidence>
<dbReference type="STRING" id="1122991.GCA_000613445_01218"/>
<proteinExistence type="predicted"/>
<organism evidence="1 2">
    <name type="scientific">Hoylesella shahii DSM 15611 = JCM 12083</name>
    <dbReference type="NCBI Taxonomy" id="1122991"/>
    <lineage>
        <taxon>Bacteria</taxon>
        <taxon>Pseudomonadati</taxon>
        <taxon>Bacteroidota</taxon>
        <taxon>Bacteroidia</taxon>
        <taxon>Bacteroidales</taxon>
        <taxon>Prevotellaceae</taxon>
        <taxon>Hoylesella</taxon>
    </lineage>
</organism>
<dbReference type="RefSeq" id="WP_110370026.1">
    <property type="nucleotide sequence ID" value="NZ_QJJX01000005.1"/>
</dbReference>
<dbReference type="Proteomes" id="UP000248314">
    <property type="component" value="Unassembled WGS sequence"/>
</dbReference>
<comment type="caution">
    <text evidence="1">The sequence shown here is derived from an EMBL/GenBank/DDBJ whole genome shotgun (WGS) entry which is preliminary data.</text>
</comment>
<accession>A0A318HYR7</accession>
<sequence length="317" mass="36976">MNRVKTTHVKHTLKARLALLVGLLLLLGACSNKRQTPVRALYYWSTTFVNDSLKTHFYHQHGVQRLYVRYFDVVKHPDKDPLPNATITFNDSVPQGMEIIPTVFITNDCMRQPATFAKQLWQRICQMNETHGIKNVKEIQIDCDWSKQTQDIYFDFLRQLHKMVEQAGLKLSVTIRLHQLAMPVPPVDKGTLMLYNTGDFRKLDYQKPILDPDVVRRYISGLRAYSLPLNAAYPLFRVRALFRGGRFIGLIHTKDEYPVLPTDTIAVRETSLTDLQSVQHLIMKHRPDVHNEIILYDVNNRNLTKYPFHTYEKIYNP</sequence>
<keyword evidence="2" id="KW-1185">Reference proteome</keyword>
<name>A0A318HYR7_9BACT</name>
<dbReference type="PROSITE" id="PS51257">
    <property type="entry name" value="PROKAR_LIPOPROTEIN"/>
    <property type="match status" value="1"/>
</dbReference>
<evidence type="ECO:0000313" key="2">
    <source>
        <dbReference type="Proteomes" id="UP000248314"/>
    </source>
</evidence>
<reference evidence="1 2" key="1">
    <citation type="submission" date="2018-05" db="EMBL/GenBank/DDBJ databases">
        <title>Genomic Encyclopedia of Type Strains, Phase I: the one thousand microbial genomes (KMG-I) project.</title>
        <authorList>
            <person name="Kyrpides N."/>
        </authorList>
    </citation>
    <scope>NUCLEOTIDE SEQUENCE [LARGE SCALE GENOMIC DNA]</scope>
    <source>
        <strain evidence="1 2">DSM 15611</strain>
    </source>
</reference>